<dbReference type="PANTHER" id="PTHR16011">
    <property type="entry name" value="IFT57/HIPPI"/>
    <property type="match status" value="1"/>
</dbReference>
<keyword evidence="7" id="KW-1185">Reference proteome</keyword>
<evidence type="ECO:0000313" key="7">
    <source>
        <dbReference type="Proteomes" id="UP000053330"/>
    </source>
</evidence>
<evidence type="ECO:0000256" key="4">
    <source>
        <dbReference type="ARBA" id="ARBA00023069"/>
    </source>
</evidence>
<dbReference type="GO" id="GO:1905515">
    <property type="term" value="P:non-motile cilium assembly"/>
    <property type="evidence" value="ECO:0007669"/>
    <property type="project" value="TreeGrafter"/>
</dbReference>
<feature type="non-terminal residue" evidence="6">
    <location>
        <position position="1"/>
    </location>
</feature>
<evidence type="ECO:0000256" key="1">
    <source>
        <dbReference type="ARBA" id="ARBA00004138"/>
    </source>
</evidence>
<name>A0A091L188_9AVES</name>
<accession>A0A091L188</accession>
<dbReference type="InterPro" id="IPR019530">
    <property type="entry name" value="Intra-flagellar_transport_57"/>
</dbReference>
<dbReference type="AlphaFoldDB" id="A0A091L188"/>
<evidence type="ECO:0000256" key="3">
    <source>
        <dbReference type="ARBA" id="ARBA00020568"/>
    </source>
</evidence>
<reference evidence="6 7" key="1">
    <citation type="submission" date="2014-04" db="EMBL/GenBank/DDBJ databases">
        <title>Genome evolution of avian class.</title>
        <authorList>
            <person name="Zhang G."/>
            <person name="Li C."/>
        </authorList>
    </citation>
    <scope>NUCLEOTIDE SEQUENCE [LARGE SCALE GENOMIC DNA]</scope>
    <source>
        <strain evidence="6">BGI_N324</strain>
    </source>
</reference>
<feature type="non-terminal residue" evidence="6">
    <location>
        <position position="57"/>
    </location>
</feature>
<evidence type="ECO:0000313" key="6">
    <source>
        <dbReference type="EMBL" id="KFP45498.1"/>
    </source>
</evidence>
<dbReference type="EMBL" id="KK762960">
    <property type="protein sequence ID" value="KFP45498.1"/>
    <property type="molecule type" value="Genomic_DNA"/>
</dbReference>
<dbReference type="PANTHER" id="PTHR16011:SF0">
    <property type="entry name" value="INTRAFLAGELLAR TRANSPORT PROTEIN 57 HOMOLOG"/>
    <property type="match status" value="1"/>
</dbReference>
<keyword evidence="4" id="KW-0969">Cilium</keyword>
<dbReference type="GO" id="GO:0005815">
    <property type="term" value="C:microtubule organizing center"/>
    <property type="evidence" value="ECO:0007669"/>
    <property type="project" value="TreeGrafter"/>
</dbReference>
<comment type="similarity">
    <text evidence="2">Belongs to the IFT57 family.</text>
</comment>
<proteinExistence type="inferred from homology"/>
<dbReference type="GO" id="GO:0030992">
    <property type="term" value="C:intraciliary transport particle B"/>
    <property type="evidence" value="ECO:0007669"/>
    <property type="project" value="TreeGrafter"/>
</dbReference>
<keyword evidence="5" id="KW-0966">Cell projection</keyword>
<dbReference type="GO" id="GO:0005794">
    <property type="term" value="C:Golgi apparatus"/>
    <property type="evidence" value="ECO:0007669"/>
    <property type="project" value="TreeGrafter"/>
</dbReference>
<organism evidence="6 7">
    <name type="scientific">Chlamydotis macqueenii</name>
    <name type="common">Macqueen's bustard</name>
    <dbReference type="NCBI Taxonomy" id="187382"/>
    <lineage>
        <taxon>Eukaryota</taxon>
        <taxon>Metazoa</taxon>
        <taxon>Chordata</taxon>
        <taxon>Craniata</taxon>
        <taxon>Vertebrata</taxon>
        <taxon>Euteleostomi</taxon>
        <taxon>Archelosauria</taxon>
        <taxon>Archosauria</taxon>
        <taxon>Dinosauria</taxon>
        <taxon>Saurischia</taxon>
        <taxon>Theropoda</taxon>
        <taxon>Coelurosauria</taxon>
        <taxon>Aves</taxon>
        <taxon>Neognathae</taxon>
        <taxon>Neoaves</taxon>
        <taxon>Otidimorphae</taxon>
        <taxon>Otidiformes</taxon>
        <taxon>Otididae</taxon>
        <taxon>Chlamydotis</taxon>
    </lineage>
</organism>
<comment type="subcellular location">
    <subcellularLocation>
        <location evidence="1">Cell projection</location>
        <location evidence="1">Cilium</location>
    </subcellularLocation>
</comment>
<dbReference type="Pfam" id="PF10498">
    <property type="entry name" value="IFT57"/>
    <property type="match status" value="1"/>
</dbReference>
<gene>
    <name evidence="6" type="ORF">N324_08042</name>
</gene>
<evidence type="ECO:0000256" key="2">
    <source>
        <dbReference type="ARBA" id="ARBA00009415"/>
    </source>
</evidence>
<keyword evidence="6" id="KW-0282">Flagellum</keyword>
<dbReference type="Proteomes" id="UP000053330">
    <property type="component" value="Unassembled WGS sequence"/>
</dbReference>
<dbReference type="GO" id="GO:0005929">
    <property type="term" value="C:cilium"/>
    <property type="evidence" value="ECO:0007669"/>
    <property type="project" value="UniProtKB-SubCell"/>
</dbReference>
<evidence type="ECO:0000256" key="5">
    <source>
        <dbReference type="ARBA" id="ARBA00023273"/>
    </source>
</evidence>
<sequence length="57" mass="6587">LNRHYFALPTNPGEQFFMFCTLAAWLITKAGHPFEQPQEYDDPNAIISNVLSELRSF</sequence>
<protein>
    <recommendedName>
        <fullName evidence="3">Intraflagellar transport protein 57 homolog</fullName>
    </recommendedName>
</protein>
<dbReference type="GO" id="GO:0042073">
    <property type="term" value="P:intraciliary transport"/>
    <property type="evidence" value="ECO:0007669"/>
    <property type="project" value="TreeGrafter"/>
</dbReference>